<dbReference type="Proteomes" id="UP000616151">
    <property type="component" value="Unassembled WGS sequence"/>
</dbReference>
<dbReference type="EMBL" id="JAENHL010000007">
    <property type="protein sequence ID" value="MBK1869085.1"/>
    <property type="molecule type" value="Genomic_DNA"/>
</dbReference>
<comment type="caution">
    <text evidence="1">The sequence shown here is derived from an EMBL/GenBank/DDBJ whole genome shotgun (WGS) entry which is preliminary data.</text>
</comment>
<sequence length="443" mass="48045">MTEAMRDWNQLISDVVDGRWADPETGKPAQVPFKTILLADTLDGGAADVTAPLKLGKRIAVVSDANTVEAMGRRVARELQALGTIDEIVMPGNMECDEPTIALVQEKTRHADALIAVGSGALSDTCKFATFKDGRPYATFGTAASMNGYAASTASVTLANGYKTSLPAHAPQGIFLDLKVSADAPTWLSAAGLGDCLCRSTAQIDWWASHRLFGTFYSPVPYVLQKDDEAPMLKAASGLAKHDVAANGYLHRVLTLCGLGVCFTGISHHGSMGEHQVSHWIDMFAGPAHPGTTHGQQVGVASLAIARLQSELLKLDKAPKIKPTHIDEAEFIDRYGREIGSMCYAEAKKKAFDRKGADEFNAKLADLWPQLREELKAFVMDPAEMERALKAAGGPVTATDMNLPRKIWRDAMKYARDVRNRWSFLDLADDAGLLDDFLSRDPQ</sequence>
<evidence type="ECO:0000313" key="2">
    <source>
        <dbReference type="Proteomes" id="UP000616151"/>
    </source>
</evidence>
<accession>A0ACC5R8Y6</accession>
<keyword evidence="2" id="KW-1185">Reference proteome</keyword>
<evidence type="ECO:0000313" key="1">
    <source>
        <dbReference type="EMBL" id="MBK1869085.1"/>
    </source>
</evidence>
<reference evidence="1" key="1">
    <citation type="submission" date="2021-01" db="EMBL/GenBank/DDBJ databases">
        <authorList>
            <person name="Sun Q."/>
        </authorList>
    </citation>
    <scope>NUCLEOTIDE SEQUENCE</scope>
    <source>
        <strain evidence="1">YIM B02566</strain>
    </source>
</reference>
<protein>
    <submittedName>
        <fullName evidence="1">Iron-containing alcohol dehydrogenase</fullName>
    </submittedName>
</protein>
<organism evidence="1 2">
    <name type="scientific">Taklimakanibacter albus</name>
    <dbReference type="NCBI Taxonomy" id="2800327"/>
    <lineage>
        <taxon>Bacteria</taxon>
        <taxon>Pseudomonadati</taxon>
        <taxon>Pseudomonadota</taxon>
        <taxon>Alphaproteobacteria</taxon>
        <taxon>Hyphomicrobiales</taxon>
        <taxon>Aestuariivirgaceae</taxon>
        <taxon>Taklimakanibacter</taxon>
    </lineage>
</organism>
<gene>
    <name evidence="1" type="ORF">JHL16_22185</name>
</gene>
<proteinExistence type="predicted"/>
<name>A0ACC5R8Y6_9HYPH</name>